<dbReference type="GO" id="GO:0045639">
    <property type="term" value="P:positive regulation of myeloid cell differentiation"/>
    <property type="evidence" value="ECO:0007669"/>
    <property type="project" value="InterPro"/>
</dbReference>
<dbReference type="InterPro" id="IPR009079">
    <property type="entry name" value="4_helix_cytokine-like_core"/>
</dbReference>
<sequence>MYTFHILSLLCALALLVRAAPLPKTGPVMENPDFITALRDSTTLVNKILRDIPAVHASCVNSETLTLNPSAGQNLQYMVTALGIPSAPTLMAISADFTIEMSLNRMSEGLQLYQDLLSTVRTRVSTPEKLDDLLADIRDLLSQVLQMRELAQLEAGAQYGGSGLAAQLAEEYEVKVATHLALTQLQSFSQDMFRSLRNISRAKLVARN</sequence>
<feature type="signal peptide" evidence="1">
    <location>
        <begin position="1"/>
        <end position="19"/>
    </location>
</feature>
<dbReference type="PANTHER" id="PTHR10511">
    <property type="entry name" value="GRANULOCYTE COLONY-STIMULATING FACTOR"/>
    <property type="match status" value="1"/>
</dbReference>
<dbReference type="Proteomes" id="UP000829720">
    <property type="component" value="Unassembled WGS sequence"/>
</dbReference>
<dbReference type="Gene3D" id="1.20.1250.10">
    <property type="match status" value="1"/>
</dbReference>
<dbReference type="OrthoDB" id="8841348at2759"/>
<protein>
    <recommendedName>
        <fullName evidence="4">Granulocyte colony-stimulating factor</fullName>
    </recommendedName>
</protein>
<keyword evidence="3" id="KW-1185">Reference proteome</keyword>
<evidence type="ECO:0000313" key="2">
    <source>
        <dbReference type="EMBL" id="KAI1884155.1"/>
    </source>
</evidence>
<dbReference type="InterPro" id="IPR040117">
    <property type="entry name" value="GCSF/MGF"/>
</dbReference>
<gene>
    <name evidence="2" type="ORF">AGOR_G00223530</name>
</gene>
<dbReference type="GO" id="GO:0005125">
    <property type="term" value="F:cytokine activity"/>
    <property type="evidence" value="ECO:0007669"/>
    <property type="project" value="InterPro"/>
</dbReference>
<organism evidence="2 3">
    <name type="scientific">Albula goreensis</name>
    <dbReference type="NCBI Taxonomy" id="1534307"/>
    <lineage>
        <taxon>Eukaryota</taxon>
        <taxon>Metazoa</taxon>
        <taxon>Chordata</taxon>
        <taxon>Craniata</taxon>
        <taxon>Vertebrata</taxon>
        <taxon>Euteleostomi</taxon>
        <taxon>Actinopterygii</taxon>
        <taxon>Neopterygii</taxon>
        <taxon>Teleostei</taxon>
        <taxon>Albuliformes</taxon>
        <taxon>Albulidae</taxon>
        <taxon>Albula</taxon>
    </lineage>
</organism>
<dbReference type="EMBL" id="JAERUA010000022">
    <property type="protein sequence ID" value="KAI1884155.1"/>
    <property type="molecule type" value="Genomic_DNA"/>
</dbReference>
<reference evidence="2" key="1">
    <citation type="submission" date="2021-01" db="EMBL/GenBank/DDBJ databases">
        <authorList>
            <person name="Zahm M."/>
            <person name="Roques C."/>
            <person name="Cabau C."/>
            <person name="Klopp C."/>
            <person name="Donnadieu C."/>
            <person name="Jouanno E."/>
            <person name="Lampietro C."/>
            <person name="Louis A."/>
            <person name="Herpin A."/>
            <person name="Echchiki A."/>
            <person name="Berthelot C."/>
            <person name="Parey E."/>
            <person name="Roest-Crollius H."/>
            <person name="Braasch I."/>
            <person name="Postlethwait J."/>
            <person name="Bobe J."/>
            <person name="Montfort J."/>
            <person name="Bouchez O."/>
            <person name="Begum T."/>
            <person name="Mejri S."/>
            <person name="Adams A."/>
            <person name="Chen W.-J."/>
            <person name="Guiguen Y."/>
        </authorList>
    </citation>
    <scope>NUCLEOTIDE SEQUENCE</scope>
    <source>
        <tissue evidence="2">Blood</tissue>
    </source>
</reference>
<accession>A0A8T3CN25</accession>
<evidence type="ECO:0000313" key="3">
    <source>
        <dbReference type="Proteomes" id="UP000829720"/>
    </source>
</evidence>
<dbReference type="PANTHER" id="PTHR10511:SF2">
    <property type="entry name" value="GRANULOCYTE COLONY-STIMULATING FACTOR"/>
    <property type="match status" value="1"/>
</dbReference>
<dbReference type="SUPFAM" id="SSF47266">
    <property type="entry name" value="4-helical cytokines"/>
    <property type="match status" value="1"/>
</dbReference>
<keyword evidence="1" id="KW-0732">Signal</keyword>
<dbReference type="AlphaFoldDB" id="A0A8T3CN25"/>
<name>A0A8T3CN25_9TELE</name>
<comment type="caution">
    <text evidence="2">The sequence shown here is derived from an EMBL/GenBank/DDBJ whole genome shotgun (WGS) entry which is preliminary data.</text>
</comment>
<evidence type="ECO:0008006" key="4">
    <source>
        <dbReference type="Google" id="ProtNLM"/>
    </source>
</evidence>
<evidence type="ECO:0000256" key="1">
    <source>
        <dbReference type="SAM" id="SignalP"/>
    </source>
</evidence>
<proteinExistence type="predicted"/>
<feature type="chain" id="PRO_5035927291" description="Granulocyte colony-stimulating factor" evidence="1">
    <location>
        <begin position="20"/>
        <end position="208"/>
    </location>
</feature>